<dbReference type="InterPro" id="IPR008915">
    <property type="entry name" value="Peptidase_M50"/>
</dbReference>
<evidence type="ECO:0000256" key="3">
    <source>
        <dbReference type="ARBA" id="ARBA00007931"/>
    </source>
</evidence>
<dbReference type="EC" id="3.4.24.-" evidence="11"/>
<dbReference type="HOGENOM" id="CLU_025778_1_0_9"/>
<name>F6DU65_DESRL</name>
<feature type="transmembrane region" description="Helical" evidence="11">
    <location>
        <begin position="94"/>
        <end position="117"/>
    </location>
</feature>
<dbReference type="NCBIfam" id="TIGR00054">
    <property type="entry name" value="RIP metalloprotease RseP"/>
    <property type="match status" value="1"/>
</dbReference>
<dbReference type="GO" id="GO:0016020">
    <property type="term" value="C:membrane"/>
    <property type="evidence" value="ECO:0007669"/>
    <property type="project" value="UniProtKB-SubCell"/>
</dbReference>
<dbReference type="GO" id="GO:0004222">
    <property type="term" value="F:metalloendopeptidase activity"/>
    <property type="evidence" value="ECO:0007669"/>
    <property type="project" value="InterPro"/>
</dbReference>
<dbReference type="RefSeq" id="WP_013841904.1">
    <property type="nucleotide sequence ID" value="NC_015589.1"/>
</dbReference>
<keyword evidence="6 11" id="KW-0378">Hydrolase</keyword>
<dbReference type="EMBL" id="CP002780">
    <property type="protein sequence ID" value="AEG60140.1"/>
    <property type="molecule type" value="Genomic_DNA"/>
</dbReference>
<dbReference type="KEGG" id="dru:Desru_1879"/>
<proteinExistence type="inferred from homology"/>
<evidence type="ECO:0000256" key="10">
    <source>
        <dbReference type="ARBA" id="ARBA00023136"/>
    </source>
</evidence>
<dbReference type="GO" id="GO:0006508">
    <property type="term" value="P:proteolysis"/>
    <property type="evidence" value="ECO:0007669"/>
    <property type="project" value="UniProtKB-KW"/>
</dbReference>
<dbReference type="CDD" id="cd06163">
    <property type="entry name" value="S2P-M50_PDZ_RseP-like"/>
    <property type="match status" value="1"/>
</dbReference>
<dbReference type="eggNOG" id="COG0750">
    <property type="taxonomic scope" value="Bacteria"/>
</dbReference>
<dbReference type="AlphaFoldDB" id="F6DU65"/>
<evidence type="ECO:0000256" key="6">
    <source>
        <dbReference type="ARBA" id="ARBA00022801"/>
    </source>
</evidence>
<evidence type="ECO:0000313" key="14">
    <source>
        <dbReference type="Proteomes" id="UP000009234"/>
    </source>
</evidence>
<comment type="similarity">
    <text evidence="3 11">Belongs to the peptidase M50B family.</text>
</comment>
<dbReference type="InterPro" id="IPR036034">
    <property type="entry name" value="PDZ_sf"/>
</dbReference>
<dbReference type="PROSITE" id="PS50106">
    <property type="entry name" value="PDZ"/>
    <property type="match status" value="1"/>
</dbReference>
<evidence type="ECO:0000313" key="13">
    <source>
        <dbReference type="EMBL" id="AEG60140.1"/>
    </source>
</evidence>
<feature type="transmembrane region" description="Helical" evidence="11">
    <location>
        <begin position="272"/>
        <end position="294"/>
    </location>
</feature>
<dbReference type="STRING" id="696281.Desru_1879"/>
<keyword evidence="8 11" id="KW-1133">Transmembrane helix</keyword>
<dbReference type="Pfam" id="PF17820">
    <property type="entry name" value="PDZ_6"/>
    <property type="match status" value="1"/>
</dbReference>
<keyword evidence="7 11" id="KW-0862">Zinc</keyword>
<dbReference type="PANTHER" id="PTHR42837:SF2">
    <property type="entry name" value="MEMBRANE METALLOPROTEASE ARASP2, CHLOROPLASTIC-RELATED"/>
    <property type="match status" value="1"/>
</dbReference>
<evidence type="ECO:0000256" key="5">
    <source>
        <dbReference type="ARBA" id="ARBA00022692"/>
    </source>
</evidence>
<dbReference type="OrthoDB" id="9782003at2"/>
<evidence type="ECO:0000259" key="12">
    <source>
        <dbReference type="PROSITE" id="PS50106"/>
    </source>
</evidence>
<organism evidence="13 14">
    <name type="scientific">Desulforamulus ruminis (strain ATCC 23193 / DSM 2154 / NCIMB 8452 / DL)</name>
    <name type="common">Desulfotomaculum ruminis</name>
    <dbReference type="NCBI Taxonomy" id="696281"/>
    <lineage>
        <taxon>Bacteria</taxon>
        <taxon>Bacillati</taxon>
        <taxon>Bacillota</taxon>
        <taxon>Clostridia</taxon>
        <taxon>Eubacteriales</taxon>
        <taxon>Peptococcaceae</taxon>
        <taxon>Desulforamulus</taxon>
    </lineage>
</organism>
<evidence type="ECO:0000256" key="1">
    <source>
        <dbReference type="ARBA" id="ARBA00001947"/>
    </source>
</evidence>
<dbReference type="CDD" id="cd23081">
    <property type="entry name" value="cpPDZ_EcRseP-like"/>
    <property type="match status" value="1"/>
</dbReference>
<dbReference type="PANTHER" id="PTHR42837">
    <property type="entry name" value="REGULATOR OF SIGMA-E PROTEASE RSEP"/>
    <property type="match status" value="1"/>
</dbReference>
<keyword evidence="11" id="KW-0479">Metal-binding</keyword>
<dbReference type="Pfam" id="PF02163">
    <property type="entry name" value="Peptidase_M50"/>
    <property type="match status" value="1"/>
</dbReference>
<dbReference type="Gene3D" id="2.30.42.10">
    <property type="match status" value="1"/>
</dbReference>
<keyword evidence="9 11" id="KW-0482">Metalloprotease</keyword>
<keyword evidence="10 11" id="KW-0472">Membrane</keyword>
<dbReference type="GO" id="GO:0046872">
    <property type="term" value="F:metal ion binding"/>
    <property type="evidence" value="ECO:0007669"/>
    <property type="project" value="UniProtKB-KW"/>
</dbReference>
<evidence type="ECO:0000256" key="7">
    <source>
        <dbReference type="ARBA" id="ARBA00022833"/>
    </source>
</evidence>
<keyword evidence="5 11" id="KW-0812">Transmembrane</keyword>
<dbReference type="InterPro" id="IPR001478">
    <property type="entry name" value="PDZ"/>
</dbReference>
<keyword evidence="4 13" id="KW-0645">Protease</keyword>
<evidence type="ECO:0000256" key="9">
    <source>
        <dbReference type="ARBA" id="ARBA00023049"/>
    </source>
</evidence>
<comment type="cofactor">
    <cofactor evidence="1 11">
        <name>Zn(2+)</name>
        <dbReference type="ChEBI" id="CHEBI:29105"/>
    </cofactor>
</comment>
<reference evidence="14" key="1">
    <citation type="submission" date="2011-05" db="EMBL/GenBank/DDBJ databases">
        <title>Complete sequence of Desulfotomaculum ruminis DSM 2154.</title>
        <authorList>
            <person name="Lucas S."/>
            <person name="Copeland A."/>
            <person name="Lapidus A."/>
            <person name="Cheng J.-F."/>
            <person name="Goodwin L."/>
            <person name="Pitluck S."/>
            <person name="Lu M."/>
            <person name="Detter J.C."/>
            <person name="Han C."/>
            <person name="Tapia R."/>
            <person name="Land M."/>
            <person name="Hauser L."/>
            <person name="Kyrpides N."/>
            <person name="Ivanova N."/>
            <person name="Mikhailova N."/>
            <person name="Pagani I."/>
            <person name="Stams A.J.M."/>
            <person name="Plugge C.M."/>
            <person name="Muyzer G."/>
            <person name="Kuever J."/>
            <person name="Parshina S.N."/>
            <person name="Ivanova A.E."/>
            <person name="Nazina T.N."/>
            <person name="Brambilla E."/>
            <person name="Spring S."/>
            <person name="Klenk H.-P."/>
            <person name="Woyke T."/>
        </authorList>
    </citation>
    <scope>NUCLEOTIDE SEQUENCE [LARGE SCALE GENOMIC DNA]</scope>
    <source>
        <strain evidence="14">ATCC 23193 / DSM 2154 / NCIB 8452 / DL</strain>
    </source>
</reference>
<gene>
    <name evidence="13" type="ordered locus">Desru_1879</name>
</gene>
<keyword evidence="14" id="KW-1185">Reference proteome</keyword>
<evidence type="ECO:0000256" key="2">
    <source>
        <dbReference type="ARBA" id="ARBA00004141"/>
    </source>
</evidence>
<evidence type="ECO:0000256" key="8">
    <source>
        <dbReference type="ARBA" id="ARBA00022989"/>
    </source>
</evidence>
<feature type="transmembrane region" description="Helical" evidence="11">
    <location>
        <begin position="319"/>
        <end position="337"/>
    </location>
</feature>
<dbReference type="InterPro" id="IPR004387">
    <property type="entry name" value="Pept_M50_Zn"/>
</dbReference>
<protein>
    <recommendedName>
        <fullName evidence="11">Zinc metalloprotease</fullName>
        <ecNumber evidence="11">3.4.24.-</ecNumber>
    </recommendedName>
</protein>
<evidence type="ECO:0000256" key="4">
    <source>
        <dbReference type="ARBA" id="ARBA00022670"/>
    </source>
</evidence>
<comment type="subcellular location">
    <subcellularLocation>
        <location evidence="2">Membrane</location>
        <topology evidence="2">Multi-pass membrane protein</topology>
    </subcellularLocation>
</comment>
<dbReference type="Proteomes" id="UP000009234">
    <property type="component" value="Chromosome"/>
</dbReference>
<dbReference type="SUPFAM" id="SSF50156">
    <property type="entry name" value="PDZ domain-like"/>
    <property type="match status" value="1"/>
</dbReference>
<evidence type="ECO:0000256" key="11">
    <source>
        <dbReference type="RuleBase" id="RU362031"/>
    </source>
</evidence>
<sequence>MQTFIASVVVFGLLIFFHELGHFLVAKRVGILVHEFSLGFGPKIFGIRRGETIYNLRLLPLGGFVRMAGMDPNEEENDIPVEKAFNHKTALQRAAVIIAGPLMNFVLAAVLFALVIMMQGIPVASTKVGEVISGYPAQQAGMQAGDKIVAVNDKPVQDWNELVGEVNKYQGEPVKLNVLRDSQELQLTVTTMKDQSGRYMIGIRADEKETFIKKMNPLAAMAEGTVYTGKVTVFILVYIGQMITGGGEVDLGGPIRVVSEISKAAAFGPFQVMQLAAFLSINLGLFNLFPIPALDGSRVLFLLWEKISGRPVDPSRESFIHLVGFGLLLLLMVVITYNDVVSIMFDK</sequence>
<dbReference type="SMART" id="SM00228">
    <property type="entry name" value="PDZ"/>
    <property type="match status" value="1"/>
</dbReference>
<feature type="domain" description="PDZ" evidence="12">
    <location>
        <begin position="120"/>
        <end position="158"/>
    </location>
</feature>
<dbReference type="InterPro" id="IPR041489">
    <property type="entry name" value="PDZ_6"/>
</dbReference>
<accession>F6DU65</accession>
<reference evidence="13 14" key="2">
    <citation type="journal article" date="2012" name="Stand. Genomic Sci.">
        <title>Complete genome sequence of the sulfate-reducing firmicute Desulfotomaculum ruminis type strain (DL(T)).</title>
        <authorList>
            <person name="Spring S."/>
            <person name="Visser M."/>
            <person name="Lu M."/>
            <person name="Copeland A."/>
            <person name="Lapidus A."/>
            <person name="Lucas S."/>
            <person name="Cheng J.F."/>
            <person name="Han C."/>
            <person name="Tapia R."/>
            <person name="Goodwin L.A."/>
            <person name="Pitluck S."/>
            <person name="Ivanova N."/>
            <person name="Land M."/>
            <person name="Hauser L."/>
            <person name="Larimer F."/>
            <person name="Rohde M."/>
            <person name="Goker M."/>
            <person name="Detter J.C."/>
            <person name="Kyrpides N.C."/>
            <person name="Woyke T."/>
            <person name="Schaap P.J."/>
            <person name="Plugge C.M."/>
            <person name="Muyzer G."/>
            <person name="Kuever J."/>
            <person name="Pereira I.A."/>
            <person name="Parshina S.N."/>
            <person name="Bernier-Latmani R."/>
            <person name="Stams A.J."/>
            <person name="Klenk H.P."/>
        </authorList>
    </citation>
    <scope>NUCLEOTIDE SEQUENCE [LARGE SCALE GENOMIC DNA]</scope>
    <source>
        <strain evidence="14">ATCC 23193 / DSM 2154 / NCIB 8452 / DL</strain>
    </source>
</reference>